<protein>
    <submittedName>
        <fullName evidence="3">Uncharacterized protein</fullName>
    </submittedName>
</protein>
<reference evidence="4" key="1">
    <citation type="submission" date="2017-09" db="EMBL/GenBank/DDBJ databases">
        <title>Genome sequence of Nannocystis excedens DSM 71.</title>
        <authorList>
            <person name="Blom J."/>
        </authorList>
    </citation>
    <scope>NUCLEOTIDE SEQUENCE [LARGE SCALE GENOMIC DNA]</scope>
    <source>
        <strain evidence="4">type strain: E19</strain>
    </source>
</reference>
<sequence>MSVSVALAALCGFGLGLRGGLFSVLLGALFVAALIGMLGFGIGQALLASFAFQIAALVSMILRHSGRMETAPDTRPAKAGSKTARKRPAHAMRPQ</sequence>
<evidence type="ECO:0000256" key="1">
    <source>
        <dbReference type="SAM" id="MobiDB-lite"/>
    </source>
</evidence>
<keyword evidence="4" id="KW-1185">Reference proteome</keyword>
<organism evidence="3 4">
    <name type="scientific">Hartmannibacter diazotrophicus</name>
    <dbReference type="NCBI Taxonomy" id="1482074"/>
    <lineage>
        <taxon>Bacteria</taxon>
        <taxon>Pseudomonadati</taxon>
        <taxon>Pseudomonadota</taxon>
        <taxon>Alphaproteobacteria</taxon>
        <taxon>Hyphomicrobiales</taxon>
        <taxon>Pleomorphomonadaceae</taxon>
        <taxon>Hartmannibacter</taxon>
    </lineage>
</organism>
<keyword evidence="2" id="KW-0472">Membrane</keyword>
<evidence type="ECO:0000313" key="3">
    <source>
        <dbReference type="EMBL" id="SON56884.1"/>
    </source>
</evidence>
<evidence type="ECO:0000256" key="2">
    <source>
        <dbReference type="SAM" id="Phobius"/>
    </source>
</evidence>
<feature type="transmembrane region" description="Helical" evidence="2">
    <location>
        <begin position="28"/>
        <end position="58"/>
    </location>
</feature>
<proteinExistence type="predicted"/>
<dbReference type="Proteomes" id="UP000223606">
    <property type="component" value="Chromosome 1"/>
</dbReference>
<feature type="compositionally biased region" description="Basic residues" evidence="1">
    <location>
        <begin position="83"/>
        <end position="95"/>
    </location>
</feature>
<feature type="region of interest" description="Disordered" evidence="1">
    <location>
        <begin position="68"/>
        <end position="95"/>
    </location>
</feature>
<dbReference type="KEGG" id="hdi:HDIA_3343"/>
<evidence type="ECO:0000313" key="4">
    <source>
        <dbReference type="Proteomes" id="UP000223606"/>
    </source>
</evidence>
<keyword evidence="2" id="KW-0812">Transmembrane</keyword>
<accession>A0A2C9D976</accession>
<dbReference type="AlphaFoldDB" id="A0A2C9D976"/>
<dbReference type="EMBL" id="LT960614">
    <property type="protein sequence ID" value="SON56884.1"/>
    <property type="molecule type" value="Genomic_DNA"/>
</dbReference>
<gene>
    <name evidence="3" type="ORF">HDIA_3343</name>
</gene>
<keyword evidence="2" id="KW-1133">Transmembrane helix</keyword>
<name>A0A2C9D976_9HYPH</name>